<evidence type="ECO:0000313" key="12">
    <source>
        <dbReference type="EMBL" id="HJF69851.1"/>
    </source>
</evidence>
<protein>
    <submittedName>
        <fullName evidence="12">M48 family metallopeptidase</fullName>
    </submittedName>
</protein>
<dbReference type="InterPro" id="IPR050083">
    <property type="entry name" value="HtpX_protease"/>
</dbReference>
<name>A0A921H2L2_9BACT</name>
<keyword evidence="2 10" id="KW-0645">Protease</keyword>
<feature type="domain" description="Peptidase M48" evidence="11">
    <location>
        <begin position="81"/>
        <end position="250"/>
    </location>
</feature>
<dbReference type="EMBL" id="DYVS01000070">
    <property type="protein sequence ID" value="HJF69851.1"/>
    <property type="molecule type" value="Genomic_DNA"/>
</dbReference>
<keyword evidence="1" id="KW-1003">Cell membrane</keyword>
<evidence type="ECO:0000259" key="11">
    <source>
        <dbReference type="Pfam" id="PF01435"/>
    </source>
</evidence>
<keyword evidence="6 10" id="KW-0862">Zinc</keyword>
<evidence type="ECO:0000256" key="7">
    <source>
        <dbReference type="ARBA" id="ARBA00022989"/>
    </source>
</evidence>
<sequence length="294" mass="33323">MNDFVDKFVHPEDAAALKLMKSLPGFDLVVKKVLDLSYETLLYGINMASKIRLSEKQMPKLYHRLVIICKRLGIEVPEFYLEMNPYPNAYTFGDTRIFLVVTSGLLQYLKEDEVDSVLAHECGHILCRHVLYTTMADILKTGGDALGLLGPVLVPLQYAMLYWSRKSELSADRVGAIISGKDTVVKTQLRLAGGPEEITGEVNVEEWAKQADCYEEIRDGKTWDKFLQIIATAHLDHPFAAVRVKEIMKWCGSSGYRDALEYANEHYTIKTKCPRCGAKVEKTWIRCAYCDTKL</sequence>
<comment type="cofactor">
    <cofactor evidence="10">
        <name>Zn(2+)</name>
        <dbReference type="ChEBI" id="CHEBI:29105"/>
    </cofactor>
    <text evidence="10">Binds 1 zinc ion per subunit.</text>
</comment>
<dbReference type="Proteomes" id="UP000742098">
    <property type="component" value="Unassembled WGS sequence"/>
</dbReference>
<reference evidence="12" key="1">
    <citation type="journal article" date="2021" name="PeerJ">
        <title>Extensive microbial diversity within the chicken gut microbiome revealed by metagenomics and culture.</title>
        <authorList>
            <person name="Gilroy R."/>
            <person name="Ravi A."/>
            <person name="Getino M."/>
            <person name="Pursley I."/>
            <person name="Horton D.L."/>
            <person name="Alikhan N.F."/>
            <person name="Baker D."/>
            <person name="Gharbi K."/>
            <person name="Hall N."/>
            <person name="Watson M."/>
            <person name="Adriaenssens E.M."/>
            <person name="Foster-Nyarko E."/>
            <person name="Jarju S."/>
            <person name="Secka A."/>
            <person name="Antonio M."/>
            <person name="Oren A."/>
            <person name="Chaudhuri R.R."/>
            <person name="La Ragione R."/>
            <person name="Hildebrand F."/>
            <person name="Pallen M.J."/>
        </authorList>
    </citation>
    <scope>NUCLEOTIDE SEQUENCE</scope>
    <source>
        <strain evidence="12">6966</strain>
    </source>
</reference>
<reference evidence="12" key="2">
    <citation type="submission" date="2021-09" db="EMBL/GenBank/DDBJ databases">
        <authorList>
            <person name="Gilroy R."/>
        </authorList>
    </citation>
    <scope>NUCLEOTIDE SEQUENCE</scope>
    <source>
        <strain evidence="12">6966</strain>
    </source>
</reference>
<dbReference type="PANTHER" id="PTHR43221">
    <property type="entry name" value="PROTEASE HTPX"/>
    <property type="match status" value="1"/>
</dbReference>
<evidence type="ECO:0000256" key="8">
    <source>
        <dbReference type="ARBA" id="ARBA00023049"/>
    </source>
</evidence>
<keyword evidence="9" id="KW-0472">Membrane</keyword>
<evidence type="ECO:0000256" key="6">
    <source>
        <dbReference type="ARBA" id="ARBA00022833"/>
    </source>
</evidence>
<evidence type="ECO:0000256" key="9">
    <source>
        <dbReference type="ARBA" id="ARBA00023136"/>
    </source>
</evidence>
<keyword evidence="4" id="KW-0479">Metal-binding</keyword>
<dbReference type="InterPro" id="IPR001915">
    <property type="entry name" value="Peptidase_M48"/>
</dbReference>
<evidence type="ECO:0000256" key="1">
    <source>
        <dbReference type="ARBA" id="ARBA00022475"/>
    </source>
</evidence>
<evidence type="ECO:0000256" key="2">
    <source>
        <dbReference type="ARBA" id="ARBA00022670"/>
    </source>
</evidence>
<comment type="similarity">
    <text evidence="10">Belongs to the peptidase M48 family.</text>
</comment>
<dbReference type="GO" id="GO:0006508">
    <property type="term" value="P:proteolysis"/>
    <property type="evidence" value="ECO:0007669"/>
    <property type="project" value="UniProtKB-KW"/>
</dbReference>
<dbReference type="Pfam" id="PF01435">
    <property type="entry name" value="Peptidase_M48"/>
    <property type="match status" value="1"/>
</dbReference>
<dbReference type="CDD" id="cd07325">
    <property type="entry name" value="M48_Ste24p_like"/>
    <property type="match status" value="1"/>
</dbReference>
<keyword evidence="3" id="KW-0812">Transmembrane</keyword>
<evidence type="ECO:0000313" key="13">
    <source>
        <dbReference type="Proteomes" id="UP000742098"/>
    </source>
</evidence>
<keyword evidence="7" id="KW-1133">Transmembrane helix</keyword>
<accession>A0A921H2L2</accession>
<keyword evidence="8 10" id="KW-0482">Metalloprotease</keyword>
<evidence type="ECO:0000256" key="10">
    <source>
        <dbReference type="RuleBase" id="RU003983"/>
    </source>
</evidence>
<organism evidence="12 13">
    <name type="scientific">Butyricimonas virosa</name>
    <dbReference type="NCBI Taxonomy" id="544645"/>
    <lineage>
        <taxon>Bacteria</taxon>
        <taxon>Pseudomonadati</taxon>
        <taxon>Bacteroidota</taxon>
        <taxon>Bacteroidia</taxon>
        <taxon>Bacteroidales</taxon>
        <taxon>Odoribacteraceae</taxon>
        <taxon>Butyricimonas</taxon>
    </lineage>
</organism>
<dbReference type="GO" id="GO:0046872">
    <property type="term" value="F:metal ion binding"/>
    <property type="evidence" value="ECO:0007669"/>
    <property type="project" value="UniProtKB-KW"/>
</dbReference>
<proteinExistence type="inferred from homology"/>
<dbReference type="AlphaFoldDB" id="A0A921H2L2"/>
<evidence type="ECO:0000256" key="5">
    <source>
        <dbReference type="ARBA" id="ARBA00022801"/>
    </source>
</evidence>
<dbReference type="Gene3D" id="3.30.2010.10">
    <property type="entry name" value="Metalloproteases ('zincins'), catalytic domain"/>
    <property type="match status" value="1"/>
</dbReference>
<dbReference type="GO" id="GO:0004222">
    <property type="term" value="F:metalloendopeptidase activity"/>
    <property type="evidence" value="ECO:0007669"/>
    <property type="project" value="InterPro"/>
</dbReference>
<dbReference type="PANTHER" id="PTHR43221:SF3">
    <property type="entry name" value="SLL1280 PROTEIN"/>
    <property type="match status" value="1"/>
</dbReference>
<keyword evidence="5 10" id="KW-0378">Hydrolase</keyword>
<comment type="caution">
    <text evidence="12">The sequence shown here is derived from an EMBL/GenBank/DDBJ whole genome shotgun (WGS) entry which is preliminary data.</text>
</comment>
<evidence type="ECO:0000256" key="4">
    <source>
        <dbReference type="ARBA" id="ARBA00022723"/>
    </source>
</evidence>
<evidence type="ECO:0000256" key="3">
    <source>
        <dbReference type="ARBA" id="ARBA00022692"/>
    </source>
</evidence>
<gene>
    <name evidence="12" type="ORF">K8V05_03755</name>
</gene>